<dbReference type="AlphaFoldDB" id="A0A381VCW8"/>
<protein>
    <submittedName>
        <fullName evidence="1">Uncharacterized protein</fullName>
    </submittedName>
</protein>
<organism evidence="1">
    <name type="scientific">marine metagenome</name>
    <dbReference type="NCBI Taxonomy" id="408172"/>
    <lineage>
        <taxon>unclassified sequences</taxon>
        <taxon>metagenomes</taxon>
        <taxon>ecological metagenomes</taxon>
    </lineage>
</organism>
<feature type="non-terminal residue" evidence="1">
    <location>
        <position position="1"/>
    </location>
</feature>
<sequence length="67" mass="7514">VGIDLCEALRTGTLAKIKSALLEFSVLYLRQPAYRPEPKISPGSAVWHNRRTAPDIRLGDKLYFENG</sequence>
<evidence type="ECO:0000313" key="1">
    <source>
        <dbReference type="EMBL" id="SVA38210.1"/>
    </source>
</evidence>
<gene>
    <name evidence="1" type="ORF">METZ01_LOCUS91064</name>
</gene>
<name>A0A381VCW8_9ZZZZ</name>
<proteinExistence type="predicted"/>
<reference evidence="1" key="1">
    <citation type="submission" date="2018-05" db="EMBL/GenBank/DDBJ databases">
        <authorList>
            <person name="Lanie J.A."/>
            <person name="Ng W.-L."/>
            <person name="Kazmierczak K.M."/>
            <person name="Andrzejewski T.M."/>
            <person name="Davidsen T.M."/>
            <person name="Wayne K.J."/>
            <person name="Tettelin H."/>
            <person name="Glass J.I."/>
            <person name="Rusch D."/>
            <person name="Podicherti R."/>
            <person name="Tsui H.-C.T."/>
            <person name="Winkler M.E."/>
        </authorList>
    </citation>
    <scope>NUCLEOTIDE SEQUENCE</scope>
</reference>
<accession>A0A381VCW8</accession>
<dbReference type="EMBL" id="UINC01008495">
    <property type="protein sequence ID" value="SVA38210.1"/>
    <property type="molecule type" value="Genomic_DNA"/>
</dbReference>